<feature type="transmembrane region" description="Helical" evidence="1">
    <location>
        <begin position="275"/>
        <end position="293"/>
    </location>
</feature>
<dbReference type="GO" id="GO:0004175">
    <property type="term" value="F:endopeptidase activity"/>
    <property type="evidence" value="ECO:0007669"/>
    <property type="project" value="UniProtKB-ARBA"/>
</dbReference>
<feature type="transmembrane region" description="Helical" evidence="1">
    <location>
        <begin position="96"/>
        <end position="116"/>
    </location>
</feature>
<dbReference type="InterPro" id="IPR003675">
    <property type="entry name" value="Rce1/LyrA-like_dom"/>
</dbReference>
<proteinExistence type="predicted"/>
<feature type="transmembrane region" description="Helical" evidence="1">
    <location>
        <begin position="185"/>
        <end position="205"/>
    </location>
</feature>
<feature type="transmembrane region" description="Helical" evidence="1">
    <location>
        <begin position="123"/>
        <end position="142"/>
    </location>
</feature>
<evidence type="ECO:0000259" key="2">
    <source>
        <dbReference type="Pfam" id="PF02517"/>
    </source>
</evidence>
<organism evidence="3 4">
    <name type="scientific">Candidatus Azambacteria bacterium GW2011_GWB1_46_27</name>
    <dbReference type="NCBI Taxonomy" id="1618617"/>
    <lineage>
        <taxon>Bacteria</taxon>
        <taxon>Candidatus Azamiibacteriota</taxon>
    </lineage>
</organism>
<name>A0A0G1SN65_9BACT</name>
<feature type="transmembrane region" description="Helical" evidence="1">
    <location>
        <begin position="217"/>
        <end position="240"/>
    </location>
</feature>
<keyword evidence="1" id="KW-0472">Membrane</keyword>
<feature type="transmembrane region" description="Helical" evidence="1">
    <location>
        <begin position="252"/>
        <end position="269"/>
    </location>
</feature>
<keyword evidence="1" id="KW-0812">Transmembrane</keyword>
<protein>
    <submittedName>
        <fullName evidence="3">Abortive infection protein</fullName>
    </submittedName>
</protein>
<dbReference type="Proteomes" id="UP000034067">
    <property type="component" value="Unassembled WGS sequence"/>
</dbReference>
<feature type="domain" description="CAAX prenyl protease 2/Lysostaphin resistance protein A-like" evidence="2">
    <location>
        <begin position="217"/>
        <end position="308"/>
    </location>
</feature>
<feature type="transmembrane region" description="Helical" evidence="1">
    <location>
        <begin position="36"/>
        <end position="54"/>
    </location>
</feature>
<sequence length="318" mass="35375">MKKTICFVFFVFLCVWAVFGRKLAPLPLSAADLNFWIVLFAASVLLFMFVGLGVEKIKRYFVLLCNQSFLTVFGFFSFLSGMAGLCEFLLRPNFSLLNFLGVYGTIISLAALYHFWRPLKKTVGWQDVLTIGVIGLAYGSGLPMLKGAYGYLTLVSLLLINVCMRQLQGFGYTFNLNKRDLKIVVLYYLGFAAVGIPLGYFSGYIHFEFILPSPSFVLMSAIRIFLSPALVEEIIFRGLFQNYLTQKFNFKHGRLLALVSASVLFGVLHSGDPRYLILAGVAGLFYGGAYIHTGKIVPAALVHTLVDLRHLYGIGVIG</sequence>
<comment type="caution">
    <text evidence="3">The sequence shown here is derived from an EMBL/GenBank/DDBJ whole genome shotgun (WGS) entry which is preliminary data.</text>
</comment>
<dbReference type="AlphaFoldDB" id="A0A0G1SN65"/>
<reference evidence="3 4" key="1">
    <citation type="journal article" date="2015" name="Nature">
        <title>rRNA introns, odd ribosomes, and small enigmatic genomes across a large radiation of phyla.</title>
        <authorList>
            <person name="Brown C.T."/>
            <person name="Hug L.A."/>
            <person name="Thomas B.C."/>
            <person name="Sharon I."/>
            <person name="Castelle C.J."/>
            <person name="Singh A."/>
            <person name="Wilkins M.J."/>
            <person name="Williams K.H."/>
            <person name="Banfield J.F."/>
        </authorList>
    </citation>
    <scope>NUCLEOTIDE SEQUENCE [LARGE SCALE GENOMIC DNA]</scope>
</reference>
<feature type="transmembrane region" description="Helical" evidence="1">
    <location>
        <begin position="61"/>
        <end position="90"/>
    </location>
</feature>
<evidence type="ECO:0000313" key="3">
    <source>
        <dbReference type="EMBL" id="KKU34700.1"/>
    </source>
</evidence>
<evidence type="ECO:0000256" key="1">
    <source>
        <dbReference type="SAM" id="Phobius"/>
    </source>
</evidence>
<keyword evidence="1" id="KW-1133">Transmembrane helix</keyword>
<gene>
    <name evidence="3" type="ORF">UX48_C0027G0008</name>
</gene>
<accession>A0A0G1SN65</accession>
<feature type="transmembrane region" description="Helical" evidence="1">
    <location>
        <begin position="148"/>
        <end position="164"/>
    </location>
</feature>
<evidence type="ECO:0000313" key="4">
    <source>
        <dbReference type="Proteomes" id="UP000034067"/>
    </source>
</evidence>
<dbReference type="GO" id="GO:0080120">
    <property type="term" value="P:CAAX-box protein maturation"/>
    <property type="evidence" value="ECO:0007669"/>
    <property type="project" value="UniProtKB-ARBA"/>
</dbReference>
<dbReference type="Pfam" id="PF02517">
    <property type="entry name" value="Rce1-like"/>
    <property type="match status" value="1"/>
</dbReference>
<dbReference type="EMBL" id="LCMJ01000027">
    <property type="protein sequence ID" value="KKU34700.1"/>
    <property type="molecule type" value="Genomic_DNA"/>
</dbReference>